<accession>A0A7H4M7C8</accession>
<dbReference type="InterPro" id="IPR000847">
    <property type="entry name" value="LysR_HTH_N"/>
</dbReference>
<protein>
    <submittedName>
        <fullName evidence="2">LysR family transcriptional regulator</fullName>
    </submittedName>
</protein>
<dbReference type="Pfam" id="PF00126">
    <property type="entry name" value="HTH_1"/>
    <property type="match status" value="1"/>
</dbReference>
<dbReference type="PROSITE" id="PS50931">
    <property type="entry name" value="HTH_LYSR"/>
    <property type="match status" value="1"/>
</dbReference>
<evidence type="ECO:0000259" key="1">
    <source>
        <dbReference type="PROSITE" id="PS50931"/>
    </source>
</evidence>
<dbReference type="Gene3D" id="1.10.10.10">
    <property type="entry name" value="Winged helix-like DNA-binding domain superfamily/Winged helix DNA-binding domain"/>
    <property type="match status" value="1"/>
</dbReference>
<comment type="caution">
    <text evidence="2">The sequence shown here is derived from an EMBL/GenBank/DDBJ whole genome shotgun (WGS) entry which is preliminary data.</text>
</comment>
<feature type="domain" description="HTH lysR-type" evidence="1">
    <location>
        <begin position="2"/>
        <end position="34"/>
    </location>
</feature>
<evidence type="ECO:0000313" key="2">
    <source>
        <dbReference type="EMBL" id="STR44304.1"/>
    </source>
</evidence>
<dbReference type="InterPro" id="IPR036390">
    <property type="entry name" value="WH_DNA-bd_sf"/>
</dbReference>
<dbReference type="InterPro" id="IPR036388">
    <property type="entry name" value="WH-like_DNA-bd_sf"/>
</dbReference>
<dbReference type="Proteomes" id="UP000255050">
    <property type="component" value="Unassembled WGS sequence"/>
</dbReference>
<dbReference type="GO" id="GO:0003700">
    <property type="term" value="F:DNA-binding transcription factor activity"/>
    <property type="evidence" value="ECO:0007669"/>
    <property type="project" value="InterPro"/>
</dbReference>
<sequence>MLNLQRMNMFVAVVDSGSFTAAATALGQTKAVVSFTFASWRASWGLRCCCDRPVG</sequence>
<dbReference type="SUPFAM" id="SSF46785">
    <property type="entry name" value="Winged helix' DNA-binding domain"/>
    <property type="match status" value="1"/>
</dbReference>
<evidence type="ECO:0000313" key="3">
    <source>
        <dbReference type="Proteomes" id="UP000255050"/>
    </source>
</evidence>
<dbReference type="EMBL" id="UGJR01000002">
    <property type="protein sequence ID" value="STR44304.1"/>
    <property type="molecule type" value="Genomic_DNA"/>
</dbReference>
<name>A0A7H4M7C8_9ENTR</name>
<proteinExistence type="predicted"/>
<dbReference type="AlphaFoldDB" id="A0A7H4M7C8"/>
<reference evidence="2 3" key="1">
    <citation type="submission" date="2018-06" db="EMBL/GenBank/DDBJ databases">
        <authorList>
            <consortium name="Pathogen Informatics"/>
            <person name="Doyle S."/>
        </authorList>
    </citation>
    <scope>NUCLEOTIDE SEQUENCE [LARGE SCALE GENOMIC DNA]</scope>
    <source>
        <strain evidence="2 3">NCTC11694</strain>
    </source>
</reference>
<gene>
    <name evidence="2" type="ORF">NCTC11694_05606</name>
</gene>
<organism evidence="2 3">
    <name type="scientific">Klebsiella michiganensis</name>
    <dbReference type="NCBI Taxonomy" id="1134687"/>
    <lineage>
        <taxon>Bacteria</taxon>
        <taxon>Pseudomonadati</taxon>
        <taxon>Pseudomonadota</taxon>
        <taxon>Gammaproteobacteria</taxon>
        <taxon>Enterobacterales</taxon>
        <taxon>Enterobacteriaceae</taxon>
        <taxon>Klebsiella/Raoultella group</taxon>
        <taxon>Klebsiella</taxon>
    </lineage>
</organism>